<evidence type="ECO:0000256" key="1">
    <source>
        <dbReference type="SAM" id="Phobius"/>
    </source>
</evidence>
<dbReference type="EMBL" id="JACRYL010000001">
    <property type="protein sequence ID" value="MBC6109196.1"/>
    <property type="molecule type" value="Genomic_DNA"/>
</dbReference>
<keyword evidence="1" id="KW-0472">Membrane</keyword>
<dbReference type="RefSeq" id="WP_187069677.1">
    <property type="nucleotide sequence ID" value="NZ_JACRYL010000001.1"/>
</dbReference>
<name>A0ABR7KM92_9SPHI</name>
<dbReference type="NCBIfam" id="TIGR02117">
    <property type="entry name" value="chp_urease_rgn"/>
    <property type="match status" value="1"/>
</dbReference>
<keyword evidence="1" id="KW-0812">Transmembrane</keyword>
<reference evidence="2 3" key="1">
    <citation type="submission" date="2020-08" db="EMBL/GenBank/DDBJ databases">
        <authorList>
            <person name="Sun Q."/>
            <person name="Inoue M."/>
        </authorList>
    </citation>
    <scope>NUCLEOTIDE SEQUENCE [LARGE SCALE GENOMIC DNA]</scope>
    <source>
        <strain evidence="2 3">CCM 8938</strain>
    </source>
</reference>
<gene>
    <name evidence="2" type="ORF">H7U22_02055</name>
</gene>
<keyword evidence="1" id="KW-1133">Transmembrane helix</keyword>
<proteinExistence type="predicted"/>
<dbReference type="InterPro" id="IPR011727">
    <property type="entry name" value="CHP02117"/>
</dbReference>
<comment type="caution">
    <text evidence="2">The sequence shown here is derived from an EMBL/GenBank/DDBJ whole genome shotgun (WGS) entry which is preliminary data.</text>
</comment>
<feature type="transmembrane region" description="Helical" evidence="1">
    <location>
        <begin position="12"/>
        <end position="29"/>
    </location>
</feature>
<keyword evidence="3" id="KW-1185">Reference proteome</keyword>
<dbReference type="Proteomes" id="UP000652755">
    <property type="component" value="Unassembled WGS sequence"/>
</dbReference>
<sequence length="224" mass="25556">MKKTLKTIGKVLLALIGFILIYALCTYLLPKITISKEADTKQDYTIYIITNGVHTDVVVPTKTKEIDWSKEVKYTNAKSLDSASEYLAMGWGDKGFYLETPNWSDLKASVAFKAAFALSTTAIHATYHSKMVESKTCRKILISRDQYLRLIKYIQDSFKKDANNHFINIKTNANYSNSDAFYEANGKYNIFKTCNTWANDALKACGQKCCFWTPFDKGIFEKYE</sequence>
<accession>A0ABR7KM92</accession>
<evidence type="ECO:0000313" key="3">
    <source>
        <dbReference type="Proteomes" id="UP000652755"/>
    </source>
</evidence>
<dbReference type="Pfam" id="PF09601">
    <property type="entry name" value="DUF2459"/>
    <property type="match status" value="1"/>
</dbReference>
<protein>
    <submittedName>
        <fullName evidence="2">TIGR02117 family protein</fullName>
    </submittedName>
</protein>
<evidence type="ECO:0000313" key="2">
    <source>
        <dbReference type="EMBL" id="MBC6109196.1"/>
    </source>
</evidence>
<organism evidence="2 3">
    <name type="scientific">Pedobacter fastidiosus</name>
    <dbReference type="NCBI Taxonomy" id="2765361"/>
    <lineage>
        <taxon>Bacteria</taxon>
        <taxon>Pseudomonadati</taxon>
        <taxon>Bacteroidota</taxon>
        <taxon>Sphingobacteriia</taxon>
        <taxon>Sphingobacteriales</taxon>
        <taxon>Sphingobacteriaceae</taxon>
        <taxon>Pedobacter</taxon>
    </lineage>
</organism>